<feature type="compositionally biased region" description="Polar residues" evidence="3">
    <location>
        <begin position="394"/>
        <end position="403"/>
    </location>
</feature>
<protein>
    <submittedName>
        <fullName evidence="7">Uncharacterized protein</fullName>
    </submittedName>
</protein>
<feature type="region of interest" description="Disordered" evidence="3">
    <location>
        <begin position="763"/>
        <end position="792"/>
    </location>
</feature>
<dbReference type="SUPFAM" id="SSF50729">
    <property type="entry name" value="PH domain-like"/>
    <property type="match status" value="1"/>
</dbReference>
<feature type="region of interest" description="Disordered" evidence="3">
    <location>
        <begin position="502"/>
        <end position="532"/>
    </location>
</feature>
<evidence type="ECO:0000256" key="2">
    <source>
        <dbReference type="PROSITE-ProRule" id="PRU00192"/>
    </source>
</evidence>
<feature type="compositionally biased region" description="Acidic residues" evidence="3">
    <location>
        <begin position="808"/>
        <end position="817"/>
    </location>
</feature>
<dbReference type="OrthoDB" id="27593at2759"/>
<dbReference type="InterPro" id="IPR000219">
    <property type="entry name" value="DH_dom"/>
</dbReference>
<dbReference type="PANTHER" id="PTHR12845:SF5">
    <property type="entry name" value="EPHEXIN, ISOFORM D"/>
    <property type="match status" value="1"/>
</dbReference>
<feature type="region of interest" description="Disordered" evidence="3">
    <location>
        <begin position="189"/>
        <end position="293"/>
    </location>
</feature>
<dbReference type="Gene3D" id="2.30.30.40">
    <property type="entry name" value="SH3 Domains"/>
    <property type="match status" value="1"/>
</dbReference>
<evidence type="ECO:0000256" key="1">
    <source>
        <dbReference type="ARBA" id="ARBA00022443"/>
    </source>
</evidence>
<dbReference type="Pfam" id="PF00018">
    <property type="entry name" value="SH3_1"/>
    <property type="match status" value="1"/>
</dbReference>
<keyword evidence="1 2" id="KW-0728">SH3 domain</keyword>
<dbReference type="CDD" id="cd01221">
    <property type="entry name" value="PH_ephexin"/>
    <property type="match status" value="1"/>
</dbReference>
<feature type="compositionally biased region" description="Basic and acidic residues" evidence="3">
    <location>
        <begin position="770"/>
        <end position="792"/>
    </location>
</feature>
<feature type="compositionally biased region" description="Polar residues" evidence="3">
    <location>
        <begin position="228"/>
        <end position="237"/>
    </location>
</feature>
<feature type="region of interest" description="Disordered" evidence="3">
    <location>
        <begin position="808"/>
        <end position="845"/>
    </location>
</feature>
<dbReference type="InterPro" id="IPR001849">
    <property type="entry name" value="PH_domain"/>
</dbReference>
<dbReference type="Gene3D" id="2.30.29.30">
    <property type="entry name" value="Pleckstrin-homology domain (PH domain)/Phosphotyrosine-binding domain (PTB)"/>
    <property type="match status" value="1"/>
</dbReference>
<dbReference type="SUPFAM" id="SSF50044">
    <property type="entry name" value="SH3-domain"/>
    <property type="match status" value="1"/>
</dbReference>
<dbReference type="InterPro" id="IPR036028">
    <property type="entry name" value="SH3-like_dom_sf"/>
</dbReference>
<evidence type="ECO:0000313" key="7">
    <source>
        <dbReference type="EMBL" id="KAF2880284.1"/>
    </source>
</evidence>
<dbReference type="InterPro" id="IPR011993">
    <property type="entry name" value="PH-like_dom_sf"/>
</dbReference>
<dbReference type="CDD" id="cd11793">
    <property type="entry name" value="SH3_ephexin1_like"/>
    <property type="match status" value="1"/>
</dbReference>
<feature type="region of interest" description="Disordered" evidence="3">
    <location>
        <begin position="1114"/>
        <end position="1144"/>
    </location>
</feature>
<feature type="region of interest" description="Disordered" evidence="3">
    <location>
        <begin position="579"/>
        <end position="598"/>
    </location>
</feature>
<feature type="region of interest" description="Disordered" evidence="3">
    <location>
        <begin position="1038"/>
        <end position="1070"/>
    </location>
</feature>
<dbReference type="InterPro" id="IPR047271">
    <property type="entry name" value="Ephexin-like"/>
</dbReference>
<feature type="domain" description="PH" evidence="5">
    <location>
        <begin position="1495"/>
        <end position="1615"/>
    </location>
</feature>
<feature type="region of interest" description="Disordered" evidence="3">
    <location>
        <begin position="898"/>
        <end position="920"/>
    </location>
</feature>
<feature type="compositionally biased region" description="Polar residues" evidence="3">
    <location>
        <begin position="823"/>
        <end position="845"/>
    </location>
</feature>
<feature type="region of interest" description="Disordered" evidence="3">
    <location>
        <begin position="722"/>
        <end position="743"/>
    </location>
</feature>
<keyword evidence="8" id="KW-1185">Reference proteome</keyword>
<evidence type="ECO:0000259" key="6">
    <source>
        <dbReference type="PROSITE" id="PS50010"/>
    </source>
</evidence>
<dbReference type="PANTHER" id="PTHR12845">
    <property type="entry name" value="GUANINE NUCLEOTIDE EXCHANGE FACTOR"/>
    <property type="match status" value="1"/>
</dbReference>
<comment type="caution">
    <text evidence="7">The sequence shown here is derived from an EMBL/GenBank/DDBJ whole genome shotgun (WGS) entry which is preliminary data.</text>
</comment>
<feature type="domain" description="SH3" evidence="4">
    <location>
        <begin position="1626"/>
        <end position="1687"/>
    </location>
</feature>
<dbReference type="PROSITE" id="PS50010">
    <property type="entry name" value="DH_2"/>
    <property type="match status" value="1"/>
</dbReference>
<evidence type="ECO:0000259" key="5">
    <source>
        <dbReference type="PROSITE" id="PS50003"/>
    </source>
</evidence>
<evidence type="ECO:0000313" key="8">
    <source>
        <dbReference type="Proteomes" id="UP000801492"/>
    </source>
</evidence>
<dbReference type="Proteomes" id="UP000801492">
    <property type="component" value="Unassembled WGS sequence"/>
</dbReference>
<evidence type="ECO:0000259" key="4">
    <source>
        <dbReference type="PROSITE" id="PS50002"/>
    </source>
</evidence>
<dbReference type="InterPro" id="IPR047270">
    <property type="entry name" value="PH_ephexin"/>
</dbReference>
<proteinExistence type="predicted"/>
<accession>A0A8K0C4Y4</accession>
<dbReference type="InterPro" id="IPR001452">
    <property type="entry name" value="SH3_domain"/>
</dbReference>
<dbReference type="CDD" id="cd00160">
    <property type="entry name" value="RhoGEF"/>
    <property type="match status" value="1"/>
</dbReference>
<dbReference type="SMART" id="SM00325">
    <property type="entry name" value="RhoGEF"/>
    <property type="match status" value="1"/>
</dbReference>
<dbReference type="SMART" id="SM00326">
    <property type="entry name" value="SH3"/>
    <property type="match status" value="1"/>
</dbReference>
<dbReference type="SMART" id="SM00233">
    <property type="entry name" value="PH"/>
    <property type="match status" value="1"/>
</dbReference>
<feature type="compositionally biased region" description="Pro residues" evidence="3">
    <location>
        <begin position="503"/>
        <end position="512"/>
    </location>
</feature>
<reference evidence="7" key="1">
    <citation type="submission" date="2019-08" db="EMBL/GenBank/DDBJ databases">
        <title>The genome of the North American firefly Photinus pyralis.</title>
        <authorList>
            <consortium name="Photinus pyralis genome working group"/>
            <person name="Fallon T.R."/>
            <person name="Sander Lower S.E."/>
            <person name="Weng J.-K."/>
        </authorList>
    </citation>
    <scope>NUCLEOTIDE SEQUENCE</scope>
    <source>
        <strain evidence="7">TRF0915ILg1</strain>
        <tissue evidence="7">Whole body</tissue>
    </source>
</reference>
<dbReference type="EMBL" id="VTPC01090989">
    <property type="protein sequence ID" value="KAF2880284.1"/>
    <property type="molecule type" value="Genomic_DNA"/>
</dbReference>
<feature type="region of interest" description="Disordered" evidence="3">
    <location>
        <begin position="603"/>
        <end position="641"/>
    </location>
</feature>
<feature type="compositionally biased region" description="Basic and acidic residues" evidence="3">
    <location>
        <begin position="108"/>
        <end position="122"/>
    </location>
</feature>
<name>A0A8K0C4Y4_IGNLU</name>
<feature type="region of interest" description="Disordered" evidence="3">
    <location>
        <begin position="108"/>
        <end position="127"/>
    </location>
</feature>
<feature type="region of interest" description="Disordered" evidence="3">
    <location>
        <begin position="377"/>
        <end position="405"/>
    </location>
</feature>
<feature type="compositionally biased region" description="Polar residues" evidence="3">
    <location>
        <begin position="904"/>
        <end position="920"/>
    </location>
</feature>
<feature type="domain" description="DH" evidence="6">
    <location>
        <begin position="1278"/>
        <end position="1461"/>
    </location>
</feature>
<dbReference type="GO" id="GO:0005085">
    <property type="term" value="F:guanyl-nucleotide exchange factor activity"/>
    <property type="evidence" value="ECO:0007669"/>
    <property type="project" value="InterPro"/>
</dbReference>
<feature type="compositionally biased region" description="Polar residues" evidence="3">
    <location>
        <begin position="629"/>
        <end position="641"/>
    </location>
</feature>
<dbReference type="Pfam" id="PF00621">
    <property type="entry name" value="RhoGEF"/>
    <property type="match status" value="1"/>
</dbReference>
<dbReference type="InterPro" id="IPR035899">
    <property type="entry name" value="DBL_dom_sf"/>
</dbReference>
<dbReference type="Gene3D" id="1.20.900.10">
    <property type="entry name" value="Dbl homology (DH) domain"/>
    <property type="match status" value="1"/>
</dbReference>
<gene>
    <name evidence="7" type="ORF">ILUMI_25880</name>
</gene>
<sequence length="1712" mass="194879">MNNIKGSMTTEVNVISGWSKTLSLDRHISTPVFHRLIDLPDSTSTLSNFTTASIHLEKINQYRSVETPVYKSSSLLQSARLKRNLEESRKAFLNLSIENISNKEVEDKNLDNNSKENVEQKKTPSRKISFKCKKPTVYRRTPVVNNKVTTTLNPNTVAELTSKFNEMGAERNSILEQPKFAKLVRRVNSQRSVQEDSVNKKVTRKPSVKLKPTIKMEDKNLKRPVPKQRTSIKNAQKNQTQSDTSTSDNTCVRDRISYLETPQMINRTDDVTSDEVDNRPESASPNISRSPLNSGSVRATIEIFERRTSQSSSPVNEQKNIITKDTEKVPKPKVPEKNPNIKIKDLVVKDGVRKLKMLEKRELGDIINNTNSDNIKDFNEDVPQLTDDSKNTTEDLANTTNEQTETKTDIEDEVQIVNIPLVMPRRCDSMYETLNLRKISPSTQQLKTSRSEGAFSTEPVVKPNTSFLWRRKSQDPQPNLIPTENEDSSDDWENLYDKVEVKPIPPAVPPRPTTLNIQPNKPSTPPKTIFKKKMPLPEEPEEKIYEELEDTLTNSDVISHSYEYCRSPSKYEDLEQKSDDGYECFDSPSPVKQEKPEQIYETLPAHSRSPPPPILPRKQEEPLPPRPPSRNSYDTIQNPEGVSNCYESIYNSAETNLNATVEDGETMSNNYESIYSCQMRAENWELASNRDSLVSSDQQSNSLYGRSLSGWPNDDLNVYNGKASSDLSGSDKSDEWVDISDNEENSKGVSGFVIVRERQRNRKTSGWSQKIRDQWNKSHSVDQGDSDSDHHYESLYNNTQVYQENDDFDSFESDTESENSFTKATQNDSGVDMGNSQLPDPPVSQSYGFTRFAVSAGKHMRRLRRNWSLTKNDITKSLSRMAKRKSRTDLETIDTNKVKEDKSSPTTSTTRIQNTRPITSPITLYQSSALSNVTQELKMRQADSVPYQNVQVSNKENTEPTEITEKTRSNSLSKSKFLNKFRRSMSSINVEPSNDTTQTLPNKPKSTFYLTDTIEVDSNSDVPKPKVEISNSVSPIILRNPKISQRPQSPPPPIPVDANQNIDSSKQKLNKRSTSWYAECGLFRNTENMTVQNISNKRPNTSWYAEIGLYQTSASTPSTSSAENSGSAINVNIKSPEPDNLNEIKDNEDYYNIKNESDYYNESIESFNSDTTTEKCSDVSPDIQLRLQDEPLYQFYDAAVLESVCQDGTSEFDYDGYEEVGDKSNSDYSESQLTTRPSAMQLVSLNKNGVAVLRTLWCEIPEVLQSAVLSTLSVHQKKLQEAKFEMMTSEASYLNSLNVLTDHFISNLTNSELLTYEEKNILFGKIPAVKRCSEKLLSDLEKCWQENILLHGICDIIKKHAEENFYVYVSYCENQILLDSTLRKIRERSHCNDLLKQLECCSACQSLALYSFLMLPMQRITRWPLLVDAVLKRLSPQDDEYLPCQYTLATINKIVTQCNEAARKMERETEIKRIASQIEFPRSISSIKLASGSRWLVRSGPLTQMQARADDIKLTFGKRFTKVPLHLFLFNDLLLVTKPRSDETFVVVHYCFRSYIELNVNDVIGSLPARDTQGRHLLFLTILENHEGKTAELLLSCSSESDKERWIEALSAPKSEDPNETLYECWDCPQVTAIHNYGASQPDELPLSRGDIVNVTRKMADGWYHGERIRDGQTGWFPANYTVEVANPHVRARNLKQRYRLLAFSENYLKSK</sequence>
<feature type="compositionally biased region" description="Low complexity" evidence="3">
    <location>
        <begin position="1114"/>
        <end position="1128"/>
    </location>
</feature>
<dbReference type="SUPFAM" id="SSF48065">
    <property type="entry name" value="DBL homology domain (DH-domain)"/>
    <property type="match status" value="1"/>
</dbReference>
<dbReference type="PROSITE" id="PS50003">
    <property type="entry name" value="PH_DOMAIN"/>
    <property type="match status" value="1"/>
</dbReference>
<feature type="region of interest" description="Disordered" evidence="3">
    <location>
        <begin position="953"/>
        <end position="974"/>
    </location>
</feature>
<feature type="compositionally biased region" description="Polar residues" evidence="3">
    <location>
        <begin position="281"/>
        <end position="293"/>
    </location>
</feature>
<organism evidence="7 8">
    <name type="scientific">Ignelater luminosus</name>
    <name type="common">Cucubano</name>
    <name type="synonym">Pyrophorus luminosus</name>
    <dbReference type="NCBI Taxonomy" id="2038154"/>
    <lineage>
        <taxon>Eukaryota</taxon>
        <taxon>Metazoa</taxon>
        <taxon>Ecdysozoa</taxon>
        <taxon>Arthropoda</taxon>
        <taxon>Hexapoda</taxon>
        <taxon>Insecta</taxon>
        <taxon>Pterygota</taxon>
        <taxon>Neoptera</taxon>
        <taxon>Endopterygota</taxon>
        <taxon>Coleoptera</taxon>
        <taxon>Polyphaga</taxon>
        <taxon>Elateriformia</taxon>
        <taxon>Elateroidea</taxon>
        <taxon>Elateridae</taxon>
        <taxon>Agrypninae</taxon>
        <taxon>Pyrophorini</taxon>
        <taxon>Ignelater</taxon>
    </lineage>
</organism>
<dbReference type="PROSITE" id="PS50002">
    <property type="entry name" value="SH3"/>
    <property type="match status" value="1"/>
</dbReference>
<feature type="compositionally biased region" description="Low complexity" evidence="3">
    <location>
        <begin position="238"/>
        <end position="250"/>
    </location>
</feature>
<feature type="region of interest" description="Disordered" evidence="3">
    <location>
        <begin position="471"/>
        <end position="490"/>
    </location>
</feature>
<evidence type="ECO:0000256" key="3">
    <source>
        <dbReference type="SAM" id="MobiDB-lite"/>
    </source>
</evidence>